<protein>
    <recommendedName>
        <fullName evidence="2">Glycosyl hydrolase family 38 C-terminal domain-containing protein</fullName>
    </recommendedName>
</protein>
<sequence>AHAQSLGEGRTAVLAQSPGLGAGPLDGAAVPEQGVSADASADEGAVLDNGLLRVTVDRDGLIASVLDLAAGREVLVPGHRANLLQLHPDHPNNWDAWDIDVHY</sequence>
<keyword evidence="4" id="KW-1185">Reference proteome</keyword>
<dbReference type="Pfam" id="PF07748">
    <property type="entry name" value="Glyco_hydro_38C"/>
    <property type="match status" value="1"/>
</dbReference>
<feature type="domain" description="Glycosyl hydrolase family 38 C-terminal" evidence="2">
    <location>
        <begin position="47"/>
        <end position="103"/>
    </location>
</feature>
<evidence type="ECO:0000313" key="3">
    <source>
        <dbReference type="EMBL" id="MBO0518151.1"/>
    </source>
</evidence>
<evidence type="ECO:0000259" key="2">
    <source>
        <dbReference type="Pfam" id="PF07748"/>
    </source>
</evidence>
<dbReference type="InterPro" id="IPR011682">
    <property type="entry name" value="Glyco_hydro_38_C"/>
</dbReference>
<gene>
    <name evidence="3" type="ORF">J0695_41525</name>
</gene>
<dbReference type="PANTHER" id="PTHR46017:SF1">
    <property type="entry name" value="ALPHA-MANNOSIDASE 2C1"/>
    <property type="match status" value="1"/>
</dbReference>
<dbReference type="AlphaFoldDB" id="A0A939FF45"/>
<dbReference type="EMBL" id="JAFLRJ010001285">
    <property type="protein sequence ID" value="MBO0518151.1"/>
    <property type="molecule type" value="Genomic_DNA"/>
</dbReference>
<evidence type="ECO:0000256" key="1">
    <source>
        <dbReference type="SAM" id="MobiDB-lite"/>
    </source>
</evidence>
<feature type="non-terminal residue" evidence="3">
    <location>
        <position position="1"/>
    </location>
</feature>
<feature type="region of interest" description="Disordered" evidence="1">
    <location>
        <begin position="1"/>
        <end position="36"/>
    </location>
</feature>
<dbReference type="GO" id="GO:0006013">
    <property type="term" value="P:mannose metabolic process"/>
    <property type="evidence" value="ECO:0007669"/>
    <property type="project" value="InterPro"/>
</dbReference>
<comment type="caution">
    <text evidence="3">The sequence shown here is derived from an EMBL/GenBank/DDBJ whole genome shotgun (WGS) entry which is preliminary data.</text>
</comment>
<name>A0A939FF45_9ACTN</name>
<dbReference type="RefSeq" id="WP_206969988.1">
    <property type="nucleotide sequence ID" value="NZ_JAFLRJ010001285.1"/>
</dbReference>
<accession>A0A939FF45</accession>
<organism evidence="3 4">
    <name type="scientific">Streptomyces beijiangensis</name>
    <dbReference type="NCBI Taxonomy" id="163361"/>
    <lineage>
        <taxon>Bacteria</taxon>
        <taxon>Bacillati</taxon>
        <taxon>Actinomycetota</taxon>
        <taxon>Actinomycetes</taxon>
        <taxon>Kitasatosporales</taxon>
        <taxon>Streptomycetaceae</taxon>
        <taxon>Streptomyces</taxon>
    </lineage>
</organism>
<reference evidence="3" key="1">
    <citation type="submission" date="2021-03" db="EMBL/GenBank/DDBJ databases">
        <title>Streptomyces poriferae sp. nov., a novel marine sponge-derived Actinobacteria species with anti-MRSA activity.</title>
        <authorList>
            <person name="Sandoval-Powers M."/>
            <person name="Kralova S."/>
            <person name="Nguyen G.-S."/>
            <person name="Fawwal D."/>
            <person name="Degnes K."/>
            <person name="Klinkenberg G."/>
            <person name="Sletta H."/>
            <person name="Wentzel A."/>
            <person name="Liles M.R."/>
        </authorList>
    </citation>
    <scope>NUCLEOTIDE SEQUENCE</scope>
    <source>
        <strain evidence="3">DSM 41794</strain>
    </source>
</reference>
<evidence type="ECO:0000313" key="4">
    <source>
        <dbReference type="Proteomes" id="UP000664167"/>
    </source>
</evidence>
<dbReference type="Proteomes" id="UP000664167">
    <property type="component" value="Unassembled WGS sequence"/>
</dbReference>
<dbReference type="GO" id="GO:0030246">
    <property type="term" value="F:carbohydrate binding"/>
    <property type="evidence" value="ECO:0007669"/>
    <property type="project" value="InterPro"/>
</dbReference>
<dbReference type="Gene3D" id="2.70.98.30">
    <property type="entry name" value="Golgi alpha-mannosidase II, domain 4"/>
    <property type="match status" value="1"/>
</dbReference>
<dbReference type="GO" id="GO:0009313">
    <property type="term" value="P:oligosaccharide catabolic process"/>
    <property type="evidence" value="ECO:0007669"/>
    <property type="project" value="TreeGrafter"/>
</dbReference>
<dbReference type="InterPro" id="IPR011013">
    <property type="entry name" value="Gal_mutarotase_sf_dom"/>
</dbReference>
<proteinExistence type="predicted"/>
<feature type="non-terminal residue" evidence="3">
    <location>
        <position position="103"/>
    </location>
</feature>
<dbReference type="PANTHER" id="PTHR46017">
    <property type="entry name" value="ALPHA-MANNOSIDASE 2C1"/>
    <property type="match status" value="1"/>
</dbReference>
<dbReference type="SUPFAM" id="SSF74650">
    <property type="entry name" value="Galactose mutarotase-like"/>
    <property type="match status" value="1"/>
</dbReference>
<dbReference type="GO" id="GO:0004559">
    <property type="term" value="F:alpha-mannosidase activity"/>
    <property type="evidence" value="ECO:0007669"/>
    <property type="project" value="InterPro"/>
</dbReference>